<dbReference type="Gene3D" id="1.25.40.390">
    <property type="match status" value="1"/>
</dbReference>
<reference evidence="1" key="1">
    <citation type="journal article" date="2012" name="PLoS ONE">
        <title>Gene sets for utilization of primary and secondary nutrition supplies in the distal gut of endangered iberian lynx.</title>
        <authorList>
            <person name="Alcaide M."/>
            <person name="Messina E."/>
            <person name="Richter M."/>
            <person name="Bargiela R."/>
            <person name="Peplies J."/>
            <person name="Huws S.A."/>
            <person name="Newbold C.J."/>
            <person name="Golyshin P.N."/>
            <person name="Simon M.A."/>
            <person name="Lopez G."/>
            <person name="Yakimov M.M."/>
            <person name="Ferrer M."/>
        </authorList>
    </citation>
    <scope>NUCLEOTIDE SEQUENCE</scope>
</reference>
<proteinExistence type="predicted"/>
<evidence type="ECO:0008006" key="2">
    <source>
        <dbReference type="Google" id="ProtNLM"/>
    </source>
</evidence>
<evidence type="ECO:0000313" key="1">
    <source>
        <dbReference type="EMBL" id="EJX08879.1"/>
    </source>
</evidence>
<dbReference type="SUPFAM" id="SSF48452">
    <property type="entry name" value="TPR-like"/>
    <property type="match status" value="1"/>
</dbReference>
<name>J9GMS8_9ZZZZ</name>
<dbReference type="EMBL" id="AMCI01000518">
    <property type="protein sequence ID" value="EJX08879.1"/>
    <property type="molecule type" value="Genomic_DNA"/>
</dbReference>
<dbReference type="PROSITE" id="PS51257">
    <property type="entry name" value="PROKAR_LIPOPROTEIN"/>
    <property type="match status" value="1"/>
</dbReference>
<gene>
    <name evidence="1" type="ORF">EVA_03003</name>
</gene>
<dbReference type="InterPro" id="IPR041662">
    <property type="entry name" value="SusD-like_2"/>
</dbReference>
<dbReference type="Pfam" id="PF12771">
    <property type="entry name" value="SusD-like_2"/>
    <property type="match status" value="1"/>
</dbReference>
<accession>J9GMS8</accession>
<sequence length="505" mass="57049">MSNHLLKHTFYCAAAALLLTACDFEEKNIDPNVPNTIKPGPLLTYTQLNTSVDGHAKNMQIGTCMMLVQQTATLNSSEASAGDKYYMMQAPANSYFTDYYRTAIKNWRELERQAASKLEYQNMRAVAKIWGAFLFQRMTDLYGNVPYTEAGLGFHEHIYKPKYDTQEFIYHDLIEQVKAGIALLDPQQPAIEGDLFYDGNIDQWKKFGYSLLLRIGMRLCKVDPALAEATAKEAIAGGIMATAEDMCRVQHIAGGRDDDKNQVSLRFQKDNYIDNDVVKISKTFLDYLQATHDPRLTVYCSLKDGNTDPTLQKGLPNGYDTNSINNFQGYAGKENYSNFNVNTILKMDAPTLLLMPSESKLLQAEAALRGWVSGDANALFQEAVRLSMQEQKVAYGVEIPADAIEAYLAQDLFGKATDTEAKLKVLGEQYWIVTFMNGYESYANWRRCGYPVLQPTNYTGNESNGKIPRRLPYANDEYTVNKQHVEEAVQQQGPDNVNTHIWWDR</sequence>
<protein>
    <recommendedName>
        <fullName evidence="2">Lipoprotein</fullName>
    </recommendedName>
</protein>
<comment type="caution">
    <text evidence="1">The sequence shown here is derived from an EMBL/GenBank/DDBJ whole genome shotgun (WGS) entry which is preliminary data.</text>
</comment>
<dbReference type="InterPro" id="IPR011990">
    <property type="entry name" value="TPR-like_helical_dom_sf"/>
</dbReference>
<organism evidence="1">
    <name type="scientific">gut metagenome</name>
    <dbReference type="NCBI Taxonomy" id="749906"/>
    <lineage>
        <taxon>unclassified sequences</taxon>
        <taxon>metagenomes</taxon>
        <taxon>organismal metagenomes</taxon>
    </lineage>
</organism>
<dbReference type="AlphaFoldDB" id="J9GMS8"/>